<accession>A0A9W3D563</accession>
<dbReference type="Gene3D" id="2.40.50.140">
    <property type="entry name" value="Nucleic acid-binding proteins"/>
    <property type="match status" value="1"/>
</dbReference>
<gene>
    <name evidence="3" type="primary">LOC108842235</name>
</gene>
<name>A0A9W3D563_RAPSA</name>
<reference evidence="3" key="2">
    <citation type="submission" date="2025-08" db="UniProtKB">
        <authorList>
            <consortium name="RefSeq"/>
        </authorList>
    </citation>
    <scope>IDENTIFICATION</scope>
    <source>
        <tissue evidence="3">Leaf</tissue>
    </source>
</reference>
<dbReference type="Proteomes" id="UP000504610">
    <property type="component" value="Chromosome 2"/>
</dbReference>
<organism evidence="2 3">
    <name type="scientific">Raphanus sativus</name>
    <name type="common">Radish</name>
    <name type="synonym">Raphanus raphanistrum var. sativus</name>
    <dbReference type="NCBI Taxonomy" id="3726"/>
    <lineage>
        <taxon>Eukaryota</taxon>
        <taxon>Viridiplantae</taxon>
        <taxon>Streptophyta</taxon>
        <taxon>Embryophyta</taxon>
        <taxon>Tracheophyta</taxon>
        <taxon>Spermatophyta</taxon>
        <taxon>Magnoliopsida</taxon>
        <taxon>eudicotyledons</taxon>
        <taxon>Gunneridae</taxon>
        <taxon>Pentapetalae</taxon>
        <taxon>rosids</taxon>
        <taxon>malvids</taxon>
        <taxon>Brassicales</taxon>
        <taxon>Brassicaceae</taxon>
        <taxon>Brassiceae</taxon>
        <taxon>Raphanus</taxon>
    </lineage>
</organism>
<dbReference type="GeneID" id="108842235"/>
<dbReference type="OrthoDB" id="1109328at2759"/>
<proteinExistence type="predicted"/>
<keyword evidence="1" id="KW-1133">Transmembrane helix</keyword>
<sequence>MLIPNFRLSDAPMSVRFNDGTSLEKMTESVRPIPMELFRFMPYSRLLKLANTGKQLPDVRGELSAIRSTITDRIPGAQRVMLTLRLESGDSVCVSMFDSKALEFHAKFDSYGKEPRVIVATSVNPKLVGGNLPKIFSLFHQWIVILLLCVFLRLCLTPIVFISSGDRLVREVSVLKSECPKLKEDIERLHSVKTHVGYNSKDQDNFPTTYS</sequence>
<keyword evidence="1" id="KW-0812">Transmembrane</keyword>
<dbReference type="InterPro" id="IPR012340">
    <property type="entry name" value="NA-bd_OB-fold"/>
</dbReference>
<keyword evidence="2" id="KW-1185">Reference proteome</keyword>
<evidence type="ECO:0000256" key="1">
    <source>
        <dbReference type="SAM" id="Phobius"/>
    </source>
</evidence>
<reference evidence="2" key="1">
    <citation type="journal article" date="2019" name="Database">
        <title>The radish genome database (RadishGD): an integrated information resource for radish genomics.</title>
        <authorList>
            <person name="Yu H.J."/>
            <person name="Baek S."/>
            <person name="Lee Y.J."/>
            <person name="Cho A."/>
            <person name="Mun J.H."/>
        </authorList>
    </citation>
    <scope>NUCLEOTIDE SEQUENCE [LARGE SCALE GENOMIC DNA]</scope>
    <source>
        <strain evidence="2">cv. WK10039</strain>
    </source>
</reference>
<evidence type="ECO:0000313" key="3">
    <source>
        <dbReference type="RefSeq" id="XP_056859020.1"/>
    </source>
</evidence>
<protein>
    <submittedName>
        <fullName evidence="3">Uncharacterized protein LOC108842235 isoform X1</fullName>
    </submittedName>
</protein>
<dbReference type="AlphaFoldDB" id="A0A9W3D563"/>
<evidence type="ECO:0000313" key="2">
    <source>
        <dbReference type="Proteomes" id="UP000504610"/>
    </source>
</evidence>
<keyword evidence="1" id="KW-0472">Membrane</keyword>
<dbReference type="RefSeq" id="XP_056859020.1">
    <property type="nucleotide sequence ID" value="XM_057003040.1"/>
</dbReference>
<feature type="transmembrane region" description="Helical" evidence="1">
    <location>
        <begin position="142"/>
        <end position="162"/>
    </location>
</feature>